<dbReference type="PROSITE" id="PS00041">
    <property type="entry name" value="HTH_ARAC_FAMILY_1"/>
    <property type="match status" value="1"/>
</dbReference>
<evidence type="ECO:0000259" key="4">
    <source>
        <dbReference type="PROSITE" id="PS01124"/>
    </source>
</evidence>
<keyword evidence="2" id="KW-0238">DNA-binding</keyword>
<dbReference type="eggNOG" id="COG4977">
    <property type="taxonomic scope" value="Bacteria"/>
</dbReference>
<organism evidence="5 6">
    <name type="scientific">Pseudogulbenkiania ferrooxidans 2002</name>
    <dbReference type="NCBI Taxonomy" id="279714"/>
    <lineage>
        <taxon>Bacteria</taxon>
        <taxon>Pseudomonadati</taxon>
        <taxon>Pseudomonadota</taxon>
        <taxon>Betaproteobacteria</taxon>
        <taxon>Neisseriales</taxon>
        <taxon>Chromobacteriaceae</taxon>
        <taxon>Pseudogulbenkiania</taxon>
    </lineage>
</organism>
<dbReference type="Gene3D" id="3.40.50.880">
    <property type="match status" value="1"/>
</dbReference>
<dbReference type="CDD" id="cd03136">
    <property type="entry name" value="GATase1_AraC_ArgR_like"/>
    <property type="match status" value="1"/>
</dbReference>
<dbReference type="GO" id="GO:0003700">
    <property type="term" value="F:DNA-binding transcription factor activity"/>
    <property type="evidence" value="ECO:0007669"/>
    <property type="project" value="InterPro"/>
</dbReference>
<dbReference type="InterPro" id="IPR029062">
    <property type="entry name" value="Class_I_gatase-like"/>
</dbReference>
<accession>B9Z8Y3</accession>
<reference evidence="5 6" key="1">
    <citation type="submission" date="2009-02" db="EMBL/GenBank/DDBJ databases">
        <title>Sequencing of the draft genome and assembly of Lutiella nitroferrum 2002.</title>
        <authorList>
            <consortium name="US DOE Joint Genome Institute (JGI-PGF)"/>
            <person name="Lucas S."/>
            <person name="Copeland A."/>
            <person name="Lapidus A."/>
            <person name="Glavina del Rio T."/>
            <person name="Tice H."/>
            <person name="Bruce D."/>
            <person name="Goodwin L."/>
            <person name="Pitluck S."/>
            <person name="Larimer F."/>
            <person name="Land M.L."/>
            <person name="Hauser L."/>
            <person name="Coates J.D."/>
        </authorList>
    </citation>
    <scope>NUCLEOTIDE SEQUENCE [LARGE SCALE GENOMIC DNA]</scope>
    <source>
        <strain evidence="5 6">2002</strain>
    </source>
</reference>
<keyword evidence="1" id="KW-0805">Transcription regulation</keyword>
<dbReference type="Gene3D" id="1.10.10.60">
    <property type="entry name" value="Homeodomain-like"/>
    <property type="match status" value="2"/>
</dbReference>
<evidence type="ECO:0000256" key="1">
    <source>
        <dbReference type="ARBA" id="ARBA00023015"/>
    </source>
</evidence>
<dbReference type="PROSITE" id="PS01124">
    <property type="entry name" value="HTH_ARAC_FAMILY_2"/>
    <property type="match status" value="1"/>
</dbReference>
<dbReference type="SMART" id="SM00342">
    <property type="entry name" value="HTH_ARAC"/>
    <property type="match status" value="1"/>
</dbReference>
<protein>
    <submittedName>
        <fullName evidence="5">Transcriptional regulator, AraC family</fullName>
    </submittedName>
</protein>
<dbReference type="InterPro" id="IPR052158">
    <property type="entry name" value="INH-QAR"/>
</dbReference>
<dbReference type="SUPFAM" id="SSF52317">
    <property type="entry name" value="Class I glutamine amidotransferase-like"/>
    <property type="match status" value="1"/>
</dbReference>
<evidence type="ECO:0000313" key="6">
    <source>
        <dbReference type="Proteomes" id="UP000003165"/>
    </source>
</evidence>
<gene>
    <name evidence="5" type="ORF">FuraDRAFT_3820</name>
</gene>
<dbReference type="PANTHER" id="PTHR43130">
    <property type="entry name" value="ARAC-FAMILY TRANSCRIPTIONAL REGULATOR"/>
    <property type="match status" value="1"/>
</dbReference>
<evidence type="ECO:0000256" key="3">
    <source>
        <dbReference type="ARBA" id="ARBA00023163"/>
    </source>
</evidence>
<dbReference type="AlphaFoldDB" id="B9Z8Y3"/>
<proteinExistence type="predicted"/>
<dbReference type="RefSeq" id="WP_008955837.1">
    <property type="nucleotide sequence ID" value="NZ_ACIS01000015.1"/>
</dbReference>
<evidence type="ECO:0000256" key="2">
    <source>
        <dbReference type="ARBA" id="ARBA00023125"/>
    </source>
</evidence>
<dbReference type="Pfam" id="PF01965">
    <property type="entry name" value="DJ-1_PfpI"/>
    <property type="match status" value="1"/>
</dbReference>
<name>B9Z8Y3_9NEIS</name>
<dbReference type="PANTHER" id="PTHR43130:SF3">
    <property type="entry name" value="HTH-TYPE TRANSCRIPTIONAL REGULATOR RV1931C"/>
    <property type="match status" value="1"/>
</dbReference>
<dbReference type="SUPFAM" id="SSF46689">
    <property type="entry name" value="Homeodomain-like"/>
    <property type="match status" value="2"/>
</dbReference>
<dbReference type="InterPro" id="IPR009057">
    <property type="entry name" value="Homeodomain-like_sf"/>
</dbReference>
<dbReference type="GO" id="GO:0043565">
    <property type="term" value="F:sequence-specific DNA binding"/>
    <property type="evidence" value="ECO:0007669"/>
    <property type="project" value="InterPro"/>
</dbReference>
<dbReference type="Proteomes" id="UP000003165">
    <property type="component" value="Unassembled WGS sequence"/>
</dbReference>
<feature type="domain" description="HTH araC/xylS-type" evidence="4">
    <location>
        <begin position="224"/>
        <end position="322"/>
    </location>
</feature>
<keyword evidence="3" id="KW-0804">Transcription</keyword>
<comment type="caution">
    <text evidence="5">The sequence shown here is derived from an EMBL/GenBank/DDBJ whole genome shotgun (WGS) entry which is preliminary data.</text>
</comment>
<dbReference type="InterPro" id="IPR018060">
    <property type="entry name" value="HTH_AraC"/>
</dbReference>
<dbReference type="InterPro" id="IPR002818">
    <property type="entry name" value="DJ-1/PfpI"/>
</dbReference>
<sequence>MSAPCPTPPTAAPEDIHFVLLPEFSMLGLLSAIEPLRVANRFHPALYRWHLLSLDGGAVSASNGMSLAAEGACSGAGAVRTLFVVAGFNPLAHATPALTAWLRQLARQGATLGGIDTGCFVLAEAGLFRHEKLTLHWEAIAAFREHYPALNVTQELFEIDGARISSAGGTASIDLMLELIGRHHGAELAMQVSEQFVLGRIRAKSDHQRLQIAVRYDVHNRKLVNAIGTMERHLETPLTADELAETVGVTRRQLERLFRAQFDDTPGAFYLKLRLERARELLRQTGMSVMEIGVACGFDSATYFARAYRQRYRVTPSHDRHEESAARAAP</sequence>
<dbReference type="EMBL" id="ACIS01000015">
    <property type="protein sequence ID" value="EEG06802.1"/>
    <property type="molecule type" value="Genomic_DNA"/>
</dbReference>
<dbReference type="Pfam" id="PF12833">
    <property type="entry name" value="HTH_18"/>
    <property type="match status" value="1"/>
</dbReference>
<dbReference type="InterPro" id="IPR018062">
    <property type="entry name" value="HTH_AraC-typ_CS"/>
</dbReference>
<keyword evidence="6" id="KW-1185">Reference proteome</keyword>
<evidence type="ECO:0000313" key="5">
    <source>
        <dbReference type="EMBL" id="EEG06802.1"/>
    </source>
</evidence>